<dbReference type="SUPFAM" id="SSF54637">
    <property type="entry name" value="Thioesterase/thiol ester dehydrase-isomerase"/>
    <property type="match status" value="1"/>
</dbReference>
<dbReference type="OrthoDB" id="9808429at2"/>
<sequence length="155" mass="17362">MSDWPDLAGRLEDGGHVLPVRVYYEDTDFTGIVYHGAYVRFFERARSDFLRLIGIHHREMAEGTHGASLAFAVKTMTLDFQKPARIDDVLEVHTSLAEYKGARIRLDQLIYRGEELLISAAVTVAIITSLGRPTRLPQILSEKLVQHAPGENTDG</sequence>
<accession>A0A0M6YCA7</accession>
<dbReference type="Gene3D" id="3.10.129.10">
    <property type="entry name" value="Hotdog Thioesterase"/>
    <property type="match status" value="1"/>
</dbReference>
<dbReference type="AlphaFoldDB" id="A0A0M6YCA7"/>
<dbReference type="Proteomes" id="UP000048926">
    <property type="component" value="Unassembled WGS sequence"/>
</dbReference>
<keyword evidence="4" id="KW-1185">Reference proteome</keyword>
<gene>
    <name evidence="3" type="primary">ybgC</name>
    <name evidence="3" type="ORF">LAL4801_05604</name>
</gene>
<dbReference type="PANTHER" id="PTHR31793:SF37">
    <property type="entry name" value="ACYL-COA THIOESTER HYDROLASE YBGC"/>
    <property type="match status" value="1"/>
</dbReference>
<keyword evidence="2 3" id="KW-0378">Hydrolase</keyword>
<dbReference type="FunFam" id="3.10.129.10:FF:000004">
    <property type="entry name" value="Tol-pal system-associated acyl-CoA thioesterase"/>
    <property type="match status" value="1"/>
</dbReference>
<proteinExistence type="inferred from homology"/>
<protein>
    <submittedName>
        <fullName evidence="3">Acyl-CoA thioester hydrolase YbgC</fullName>
        <ecNumber evidence="3">3.1.2.-</ecNumber>
    </submittedName>
</protein>
<reference evidence="4" key="1">
    <citation type="submission" date="2015-07" db="EMBL/GenBank/DDBJ databases">
        <authorList>
            <person name="Rodrigo-Torres Lidia"/>
            <person name="Arahal R.David."/>
        </authorList>
    </citation>
    <scope>NUCLEOTIDE SEQUENCE [LARGE SCALE GENOMIC DNA]</scope>
    <source>
        <strain evidence="4">CECT 4801</strain>
    </source>
</reference>
<dbReference type="NCBIfam" id="TIGR02799">
    <property type="entry name" value="thio_ybgC"/>
    <property type="match status" value="1"/>
</dbReference>
<dbReference type="EMBL" id="CXST01000005">
    <property type="protein sequence ID" value="CTQ47143.1"/>
    <property type="molecule type" value="Genomic_DNA"/>
</dbReference>
<evidence type="ECO:0000256" key="1">
    <source>
        <dbReference type="ARBA" id="ARBA00005953"/>
    </source>
</evidence>
<evidence type="ECO:0000313" key="3">
    <source>
        <dbReference type="EMBL" id="CTQ47143.1"/>
    </source>
</evidence>
<dbReference type="PANTHER" id="PTHR31793">
    <property type="entry name" value="4-HYDROXYBENZOYL-COA THIOESTERASE FAMILY MEMBER"/>
    <property type="match status" value="1"/>
</dbReference>
<dbReference type="CDD" id="cd00586">
    <property type="entry name" value="4HBT"/>
    <property type="match status" value="1"/>
</dbReference>
<evidence type="ECO:0000256" key="2">
    <source>
        <dbReference type="ARBA" id="ARBA00022801"/>
    </source>
</evidence>
<dbReference type="InterPro" id="IPR008272">
    <property type="entry name" value="HB-CoA_thioesterase_AS"/>
</dbReference>
<dbReference type="InterPro" id="IPR014166">
    <property type="entry name" value="Tol-Pal_acyl-CoA_thioesterase"/>
</dbReference>
<dbReference type="InterPro" id="IPR006684">
    <property type="entry name" value="YbgC/YbaW"/>
</dbReference>
<comment type="similarity">
    <text evidence="1">Belongs to the 4-hydroxybenzoyl-CoA thioesterase family.</text>
</comment>
<dbReference type="PROSITE" id="PS01328">
    <property type="entry name" value="4HBCOA_THIOESTERASE"/>
    <property type="match status" value="1"/>
</dbReference>
<dbReference type="InterPro" id="IPR029069">
    <property type="entry name" value="HotDog_dom_sf"/>
</dbReference>
<dbReference type="InterPro" id="IPR050563">
    <property type="entry name" value="4-hydroxybenzoyl-CoA_TE"/>
</dbReference>
<dbReference type="STRING" id="187304.B0E33_16420"/>
<dbReference type="GO" id="GO:0047617">
    <property type="term" value="F:fatty acyl-CoA hydrolase activity"/>
    <property type="evidence" value="ECO:0007669"/>
    <property type="project" value="TreeGrafter"/>
</dbReference>
<dbReference type="RefSeq" id="WP_055661204.1">
    <property type="nucleotide sequence ID" value="NZ_CXST01000005.1"/>
</dbReference>
<name>A0A0M6YCA7_9HYPH</name>
<organism evidence="3 4">
    <name type="scientific">Roseibium aggregatum</name>
    <dbReference type="NCBI Taxonomy" id="187304"/>
    <lineage>
        <taxon>Bacteria</taxon>
        <taxon>Pseudomonadati</taxon>
        <taxon>Pseudomonadota</taxon>
        <taxon>Alphaproteobacteria</taxon>
        <taxon>Hyphomicrobiales</taxon>
        <taxon>Stappiaceae</taxon>
        <taxon>Roseibium</taxon>
    </lineage>
</organism>
<dbReference type="Pfam" id="PF13279">
    <property type="entry name" value="4HBT_2"/>
    <property type="match status" value="1"/>
</dbReference>
<dbReference type="EC" id="3.1.2.-" evidence="3"/>
<dbReference type="PIRSF" id="PIRSF003230">
    <property type="entry name" value="YbgC"/>
    <property type="match status" value="1"/>
</dbReference>
<dbReference type="NCBIfam" id="TIGR00051">
    <property type="entry name" value="YbgC/FadM family acyl-CoA thioesterase"/>
    <property type="match status" value="1"/>
</dbReference>
<evidence type="ECO:0000313" key="4">
    <source>
        <dbReference type="Proteomes" id="UP000048926"/>
    </source>
</evidence>